<comment type="subunit">
    <text evidence="1">Part of the RNA polymerase complex. Forms a stalk with Rpo7 that extends from the main structure.</text>
</comment>
<dbReference type="GO" id="GO:0000166">
    <property type="term" value="F:nucleotide binding"/>
    <property type="evidence" value="ECO:0007669"/>
    <property type="project" value="InterPro"/>
</dbReference>
<dbReference type="SUPFAM" id="SSF47819">
    <property type="entry name" value="HRDC-like"/>
    <property type="match status" value="1"/>
</dbReference>
<organism evidence="2 3">
    <name type="scientific">Ignisphaera aggregans</name>
    <dbReference type="NCBI Taxonomy" id="334771"/>
    <lineage>
        <taxon>Archaea</taxon>
        <taxon>Thermoproteota</taxon>
        <taxon>Thermoprotei</taxon>
        <taxon>Desulfurococcales</taxon>
        <taxon>Desulfurococcaceae</taxon>
        <taxon>Ignisphaera</taxon>
    </lineage>
</organism>
<dbReference type="InterPro" id="IPR005574">
    <property type="entry name" value="Rpb4/RPC9"/>
</dbReference>
<dbReference type="EC" id="2.7.7.6" evidence="1"/>
<keyword evidence="1" id="KW-0804">Transcription</keyword>
<dbReference type="GO" id="GO:0000428">
    <property type="term" value="C:DNA-directed RNA polymerase complex"/>
    <property type="evidence" value="ECO:0007669"/>
    <property type="project" value="UniProtKB-KW"/>
</dbReference>
<dbReference type="HAMAP" id="MF_00864">
    <property type="entry name" value="RNApol_arch_Rpo4"/>
    <property type="match status" value="1"/>
</dbReference>
<evidence type="ECO:0000313" key="2">
    <source>
        <dbReference type="EMBL" id="HIP57310.1"/>
    </source>
</evidence>
<keyword evidence="1" id="KW-0963">Cytoplasm</keyword>
<dbReference type="EMBL" id="DQTV01000081">
    <property type="protein sequence ID" value="HIP57310.1"/>
    <property type="molecule type" value="Genomic_DNA"/>
</dbReference>
<protein>
    <recommendedName>
        <fullName evidence="1">DNA-directed RNA polymerase subunit Rpo4</fullName>
        <ecNumber evidence="1">2.7.7.6</ecNumber>
    </recommendedName>
    <alternativeName>
        <fullName evidence="1">DNA-directed RNA polymerase subunit F</fullName>
    </alternativeName>
</protein>
<keyword evidence="1" id="KW-0808">Transferase</keyword>
<evidence type="ECO:0000313" key="3">
    <source>
        <dbReference type="Proteomes" id="UP000605805"/>
    </source>
</evidence>
<dbReference type="Proteomes" id="UP000605805">
    <property type="component" value="Unassembled WGS sequence"/>
</dbReference>
<dbReference type="InterPro" id="IPR044876">
    <property type="entry name" value="HRDC_dom_sf"/>
</dbReference>
<dbReference type="InterPro" id="IPR010924">
    <property type="entry name" value="Rpo4"/>
</dbReference>
<comment type="caution">
    <text evidence="2">The sequence shown here is derived from an EMBL/GenBank/DDBJ whole genome shotgun (WGS) entry which is preliminary data.</text>
</comment>
<comment type="similarity">
    <text evidence="1">Belongs to the eukaryotic RPB4 RNA polymerase subunit family.</text>
</comment>
<dbReference type="GO" id="GO:0003899">
    <property type="term" value="F:DNA-directed RNA polymerase activity"/>
    <property type="evidence" value="ECO:0007669"/>
    <property type="project" value="UniProtKB-UniRule"/>
</dbReference>
<evidence type="ECO:0000256" key="1">
    <source>
        <dbReference type="HAMAP-Rule" id="MF_00864"/>
    </source>
</evidence>
<comment type="function">
    <text evidence="1">DNA-dependent RNA polymerase (RNAP) catalyzes the transcription of DNA into RNA using the four ribonucleoside triphosphates as substrates. This subunit is less well bound than the others.</text>
</comment>
<dbReference type="Gene3D" id="1.10.150.80">
    <property type="entry name" value="HRDC domain"/>
    <property type="match status" value="1"/>
</dbReference>
<dbReference type="AlphaFoldDB" id="A0A833DVB7"/>
<reference evidence="2" key="1">
    <citation type="journal article" date="2020" name="ISME J.">
        <title>Gammaproteobacteria mediating utilization of methyl-, sulfur- and petroleum organic compounds in deep ocean hydrothermal plumes.</title>
        <authorList>
            <person name="Zhou Z."/>
            <person name="Liu Y."/>
            <person name="Pan J."/>
            <person name="Cron B.R."/>
            <person name="Toner B.M."/>
            <person name="Anantharaman K."/>
            <person name="Breier J.A."/>
            <person name="Dick G.J."/>
            <person name="Li M."/>
        </authorList>
    </citation>
    <scope>NUCLEOTIDE SEQUENCE</scope>
    <source>
        <strain evidence="2">SZUA-1435</strain>
    </source>
</reference>
<dbReference type="Pfam" id="PF03874">
    <property type="entry name" value="RNA_pol_Rpb4"/>
    <property type="match status" value="1"/>
</dbReference>
<dbReference type="GO" id="GO:0005737">
    <property type="term" value="C:cytoplasm"/>
    <property type="evidence" value="ECO:0007669"/>
    <property type="project" value="UniProtKB-SubCell"/>
</dbReference>
<dbReference type="PANTHER" id="PTHR39646:SF1">
    <property type="entry name" value="DNA-DIRECTED RNA POLYMERASE SUBUNIT RPO4"/>
    <property type="match status" value="1"/>
</dbReference>
<sequence>MSYEIIEFHDIPIPLAAKFLKEYLEMVSKYGEIPELVRSMLEYATQLSKCSADNAEKAYRELINMGFKEITAAMIINIRPRIVDELRTLLVFESSIPDESVLEKVLEVLDTYCPLEE</sequence>
<dbReference type="PIRSF" id="PIRSF005053">
    <property type="entry name" value="RNA_pol_F_arch"/>
    <property type="match status" value="1"/>
</dbReference>
<accession>A0A833DVB7</accession>
<proteinExistence type="inferred from homology"/>
<dbReference type="GO" id="GO:0006352">
    <property type="term" value="P:DNA-templated transcription initiation"/>
    <property type="evidence" value="ECO:0007669"/>
    <property type="project" value="InterPro"/>
</dbReference>
<gene>
    <name evidence="1" type="primary">rpo4</name>
    <name evidence="1" type="synonym">rpoF</name>
    <name evidence="2" type="ORF">EYH02_04500</name>
</gene>
<keyword evidence="1" id="KW-0240">DNA-directed RNA polymerase</keyword>
<name>A0A833DVB7_9CREN</name>
<dbReference type="InterPro" id="IPR010997">
    <property type="entry name" value="HRDC-like_sf"/>
</dbReference>
<keyword evidence="1" id="KW-0548">Nucleotidyltransferase</keyword>
<comment type="subcellular location">
    <subcellularLocation>
        <location evidence="1">Cytoplasm</location>
    </subcellularLocation>
</comment>
<comment type="catalytic activity">
    <reaction evidence="1">
        <text>RNA(n) + a ribonucleoside 5'-triphosphate = RNA(n+1) + diphosphate</text>
        <dbReference type="Rhea" id="RHEA:21248"/>
        <dbReference type="Rhea" id="RHEA-COMP:14527"/>
        <dbReference type="Rhea" id="RHEA-COMP:17342"/>
        <dbReference type="ChEBI" id="CHEBI:33019"/>
        <dbReference type="ChEBI" id="CHEBI:61557"/>
        <dbReference type="ChEBI" id="CHEBI:140395"/>
        <dbReference type="EC" id="2.7.7.6"/>
    </reaction>
</comment>
<dbReference type="PANTHER" id="PTHR39646">
    <property type="entry name" value="RNA POLYMERASE RPB4"/>
    <property type="match status" value="1"/>
</dbReference>